<dbReference type="AlphaFoldDB" id="A0A166B5C3"/>
<sequence length="78" mass="9040">MSHDRVSRVRHPRNLLLNPNFPTGVKSRRSNLGLKYCSDGNGCKNTQMSSQRSVFRLRKYQVIPNTTEISRIITVDYM</sequence>
<proteinExistence type="predicted"/>
<protein>
    <submittedName>
        <fullName evidence="2">Uncharacterized protein</fullName>
    </submittedName>
</protein>
<evidence type="ECO:0000256" key="1">
    <source>
        <dbReference type="SAM" id="MobiDB-lite"/>
    </source>
</evidence>
<gene>
    <name evidence="2" type="ORF">FIBSPDRAFT_870343</name>
</gene>
<name>A0A166B5C3_9AGAM</name>
<reference evidence="2" key="1">
    <citation type="journal article" date="2016" name="Mol. Biol. Evol.">
        <title>Comparative Genomics of Early-Diverging Mushroom-Forming Fungi Provides Insights into the Origins of Lignocellulose Decay Capabilities.</title>
        <authorList>
            <person name="Nagy L.G."/>
            <person name="Riley R."/>
            <person name="Tritt A."/>
            <person name="Adam C."/>
            <person name="Daum C."/>
            <person name="Floudas D."/>
            <person name="Sun H."/>
            <person name="Yadav J.S."/>
            <person name="Pangilinan J."/>
            <person name="Larsson K.H."/>
            <person name="Matsuura K."/>
            <person name="Barry K."/>
            <person name="Labutti K."/>
            <person name="Kuo R."/>
            <person name="Ohm R.A."/>
            <person name="Bhattacharya S.S."/>
            <person name="Shirouzu T."/>
            <person name="Yoshinaga Y."/>
            <person name="Martin F.M."/>
            <person name="Grigoriev I.V."/>
            <person name="Hibbett D.S."/>
        </authorList>
    </citation>
    <scope>NUCLEOTIDE SEQUENCE [LARGE SCALE GENOMIC DNA]</scope>
    <source>
        <strain evidence="2">CBS 109695</strain>
    </source>
</reference>
<organism evidence="2">
    <name type="scientific">Athelia psychrophila</name>
    <dbReference type="NCBI Taxonomy" id="1759441"/>
    <lineage>
        <taxon>Eukaryota</taxon>
        <taxon>Fungi</taxon>
        <taxon>Dikarya</taxon>
        <taxon>Basidiomycota</taxon>
        <taxon>Agaricomycotina</taxon>
        <taxon>Agaricomycetes</taxon>
        <taxon>Agaricomycetidae</taxon>
        <taxon>Atheliales</taxon>
        <taxon>Atheliaceae</taxon>
        <taxon>Athelia</taxon>
    </lineage>
</organism>
<accession>A0A166B5C3</accession>
<evidence type="ECO:0000313" key="2">
    <source>
        <dbReference type="EMBL" id="KZP12293.1"/>
    </source>
</evidence>
<dbReference type="EMBL" id="KV417649">
    <property type="protein sequence ID" value="KZP12293.1"/>
    <property type="molecule type" value="Genomic_DNA"/>
</dbReference>
<feature type="region of interest" description="Disordered" evidence="1">
    <location>
        <begin position="1"/>
        <end position="22"/>
    </location>
</feature>